<dbReference type="EMBL" id="OU896710">
    <property type="protein sequence ID" value="CAG9821372.1"/>
    <property type="molecule type" value="Genomic_DNA"/>
</dbReference>
<dbReference type="AlphaFoldDB" id="A0A9N9SKB4"/>
<dbReference type="Proteomes" id="UP001153737">
    <property type="component" value="Chromosome 4"/>
</dbReference>
<evidence type="ECO:0000259" key="2">
    <source>
        <dbReference type="Pfam" id="PF12530"/>
    </source>
</evidence>
<keyword evidence="1" id="KW-0472">Membrane</keyword>
<dbReference type="SUPFAM" id="SSF48371">
    <property type="entry name" value="ARM repeat"/>
    <property type="match status" value="1"/>
</dbReference>
<dbReference type="PANTHER" id="PTHR16212">
    <property type="entry name" value="FOCADHESIN FAMILY MEMBER"/>
    <property type="match status" value="1"/>
</dbReference>
<dbReference type="Pfam" id="PF12530">
    <property type="entry name" value="DUF3730"/>
    <property type="match status" value="1"/>
</dbReference>
<organism evidence="3 4">
    <name type="scientific">Phaedon cochleariae</name>
    <name type="common">Mustard beetle</name>
    <dbReference type="NCBI Taxonomy" id="80249"/>
    <lineage>
        <taxon>Eukaryota</taxon>
        <taxon>Metazoa</taxon>
        <taxon>Ecdysozoa</taxon>
        <taxon>Arthropoda</taxon>
        <taxon>Hexapoda</taxon>
        <taxon>Insecta</taxon>
        <taxon>Pterygota</taxon>
        <taxon>Neoptera</taxon>
        <taxon>Endopterygota</taxon>
        <taxon>Coleoptera</taxon>
        <taxon>Polyphaga</taxon>
        <taxon>Cucujiformia</taxon>
        <taxon>Chrysomeloidea</taxon>
        <taxon>Chrysomelidae</taxon>
        <taxon>Chrysomelinae</taxon>
        <taxon>Chrysomelini</taxon>
        <taxon>Phaedon</taxon>
    </lineage>
</organism>
<dbReference type="InterPro" id="IPR045163">
    <property type="entry name" value="Focadhesin/RST1"/>
</dbReference>
<dbReference type="InterPro" id="IPR016024">
    <property type="entry name" value="ARM-type_fold"/>
</dbReference>
<evidence type="ECO:0000313" key="3">
    <source>
        <dbReference type="EMBL" id="CAG9821372.1"/>
    </source>
</evidence>
<keyword evidence="1" id="KW-1133">Transmembrane helix</keyword>
<feature type="domain" description="DUF3730" evidence="2">
    <location>
        <begin position="459"/>
        <end position="677"/>
    </location>
</feature>
<protein>
    <recommendedName>
        <fullName evidence="2">DUF3730 domain-containing protein</fullName>
    </recommendedName>
</protein>
<keyword evidence="1" id="KW-0812">Transmembrane</keyword>
<dbReference type="PANTHER" id="PTHR16212:SF4">
    <property type="entry name" value="FOCADHESIN"/>
    <property type="match status" value="1"/>
</dbReference>
<feature type="transmembrane region" description="Helical" evidence="1">
    <location>
        <begin position="1165"/>
        <end position="1187"/>
    </location>
</feature>
<evidence type="ECO:0000313" key="4">
    <source>
        <dbReference type="Proteomes" id="UP001153737"/>
    </source>
</evidence>
<feature type="non-terminal residue" evidence="3">
    <location>
        <position position="1"/>
    </location>
</feature>
<keyword evidence="4" id="KW-1185">Reference proteome</keyword>
<gene>
    <name evidence="3" type="ORF">PHAECO_LOCUS8107</name>
</gene>
<name>A0A9N9SKB4_PHACE</name>
<sequence>MDDIEKTLHSSTLITTANVFSKVLENIRKQKDNVKDSVELRFLKEKCLSQDFVISNIAGTSLVKLVEDKTLPMEQTLAEIIASINTTKSYASLTNILGDLLYLDYKIKHDESKKTRHNNYNLCSPQHPFITLLIEHSDSWNLVLQKIQELQNKESQYFNHLLFKPVYLFCIFSPLQNSMGLFQHKIWQFLLTSESLEKNMFYDILCWLQIKNRNSLHLASDILTEALHCNSHSNYLDLLLLWQTSVLHDLVINRLNICPTIQCIRKVVQRKTHSVTDNCVLLIFAKIINYCSPVDLKDIFEICEILICKSSIEPYVFDTFKSSLLQWLTNPCILIEEAYKKADTILKRMDKSKNLHFIKNDDWELFTKEFALQSFKANSIVAVSLELLHLSLHLRNEREVSKWLDHFSSNCGNSLLEEIFHFICGLFLNDDFDPEVTLKVFTIILKCVDKNIHHSPKVLILILYKLTNCSHPQLYLALLRALPKMVVLKENIPKVIAALEALSQGSEDLFNLSLSLMYDAWKVDNKCYPYLESMLVSKDSYRKKWDRQVVKTFVIKQLCHAKPEFYGPDMVAHLSKILNDCDDDDGALPSALAIEAITILCRAEVIDIMTTWDDLLKKFKNDNRLPVVKSLCLLIQEIPRLSYTESYTELYDVVLRKLWEYIEFGDPEISEAALDSLTAFGLDQICPHIPEDYLEEKDESKPIAVNLVPGKTWINFLIRKGASTSAVNFIVKMISIEIDGYLKYVYQVKGPKEPLNYGYLPTHSILRGVGEFVKTWVYKSRGSIHDMLYIECLNILSKQYSKPLPPLDWCFLQELMHDSKTKKYCIDIASHQVVLSGSARRLMENYIIAITENCQGEDVINIFRNLKHLANSIQPVILKPFFETTIWKAIETNKADSENELLKIVLESLKTVLKHPDIQETNKTTIIGVLKTVMFVTDVQSNLFLSLMETVIMAPNKCLQNIMKLSPDCDEIWIEKVMKLKCFLAKNSAISPLNWINEIIDMIHKTGRNISFWDDIHEVFISQMGNPETVLWVLDLIGQIQAKVADRNDEHLRVEFDLFISAIVYFSGFHCFLDSRKNESQMEDLFPQALAALLATDEWDVCMVQMLEWLYHMNTEKHVPSKYRQLFGLSLRALRHETNMNKRRKVRTPRPMIMTTVTPDNSSDIFFGLVNFSAFTIICNAIYSCSFQCNCKNRKKI</sequence>
<dbReference type="OrthoDB" id="6354723at2759"/>
<proteinExistence type="predicted"/>
<reference evidence="3" key="1">
    <citation type="submission" date="2022-01" db="EMBL/GenBank/DDBJ databases">
        <authorList>
            <person name="King R."/>
        </authorList>
    </citation>
    <scope>NUCLEOTIDE SEQUENCE</scope>
</reference>
<evidence type="ECO:0000256" key="1">
    <source>
        <dbReference type="SAM" id="Phobius"/>
    </source>
</evidence>
<dbReference type="GO" id="GO:0060147">
    <property type="term" value="P:regulation of post-transcriptional gene silencing"/>
    <property type="evidence" value="ECO:0007669"/>
    <property type="project" value="InterPro"/>
</dbReference>
<dbReference type="InterPro" id="IPR022542">
    <property type="entry name" value="FOCAD/RST1_DUF3730"/>
</dbReference>
<accession>A0A9N9SKB4</accession>
<reference evidence="3" key="2">
    <citation type="submission" date="2022-10" db="EMBL/GenBank/DDBJ databases">
        <authorList>
            <consortium name="ENA_rothamsted_submissions"/>
            <consortium name="culmorum"/>
            <person name="King R."/>
        </authorList>
    </citation>
    <scope>NUCLEOTIDE SEQUENCE</scope>
</reference>